<organism evidence="1 2">
    <name type="scientific">Araneus ventricosus</name>
    <name type="common">Orbweaver spider</name>
    <name type="synonym">Epeira ventricosa</name>
    <dbReference type="NCBI Taxonomy" id="182803"/>
    <lineage>
        <taxon>Eukaryota</taxon>
        <taxon>Metazoa</taxon>
        <taxon>Ecdysozoa</taxon>
        <taxon>Arthropoda</taxon>
        <taxon>Chelicerata</taxon>
        <taxon>Arachnida</taxon>
        <taxon>Araneae</taxon>
        <taxon>Araneomorphae</taxon>
        <taxon>Entelegynae</taxon>
        <taxon>Araneoidea</taxon>
        <taxon>Araneidae</taxon>
        <taxon>Araneus</taxon>
    </lineage>
</organism>
<feature type="non-terminal residue" evidence="1">
    <location>
        <position position="29"/>
    </location>
</feature>
<dbReference type="EMBL" id="BGPR01018458">
    <property type="protein sequence ID" value="GBN79218.1"/>
    <property type="molecule type" value="Genomic_DNA"/>
</dbReference>
<name>A0A4Y2RTW5_ARAVE</name>
<reference evidence="1 2" key="1">
    <citation type="journal article" date="2019" name="Sci. Rep.">
        <title>Orb-weaving spider Araneus ventricosus genome elucidates the spidroin gene catalogue.</title>
        <authorList>
            <person name="Kono N."/>
            <person name="Nakamura H."/>
            <person name="Ohtoshi R."/>
            <person name="Moran D.A.P."/>
            <person name="Shinohara A."/>
            <person name="Yoshida Y."/>
            <person name="Fujiwara M."/>
            <person name="Mori M."/>
            <person name="Tomita M."/>
            <person name="Arakawa K."/>
        </authorList>
    </citation>
    <scope>NUCLEOTIDE SEQUENCE [LARGE SCALE GENOMIC DNA]</scope>
</reference>
<comment type="caution">
    <text evidence="1">The sequence shown here is derived from an EMBL/GenBank/DDBJ whole genome shotgun (WGS) entry which is preliminary data.</text>
</comment>
<dbReference type="Proteomes" id="UP000499080">
    <property type="component" value="Unassembled WGS sequence"/>
</dbReference>
<sequence>ELLKKIFCLKSQTKWKMMIKRTMMMIQTH</sequence>
<evidence type="ECO:0000313" key="1">
    <source>
        <dbReference type="EMBL" id="GBN79218.1"/>
    </source>
</evidence>
<accession>A0A4Y2RTW5</accession>
<keyword evidence="2" id="KW-1185">Reference proteome</keyword>
<proteinExistence type="predicted"/>
<dbReference type="AlphaFoldDB" id="A0A4Y2RTW5"/>
<evidence type="ECO:0000313" key="2">
    <source>
        <dbReference type="Proteomes" id="UP000499080"/>
    </source>
</evidence>
<protein>
    <submittedName>
        <fullName evidence="1">Uncharacterized protein</fullName>
    </submittedName>
</protein>
<feature type="non-terminal residue" evidence="1">
    <location>
        <position position="1"/>
    </location>
</feature>
<gene>
    <name evidence="1" type="ORF">AVEN_204213-2_1</name>
</gene>